<feature type="domain" description="Alpha-carbonic anhydrase" evidence="11">
    <location>
        <begin position="296"/>
        <end position="483"/>
    </location>
</feature>
<keyword evidence="13" id="KW-1185">Reference proteome</keyword>
<evidence type="ECO:0000259" key="11">
    <source>
        <dbReference type="PROSITE" id="PS51144"/>
    </source>
</evidence>
<dbReference type="PROSITE" id="PS00162">
    <property type="entry name" value="ALPHA_CA_1"/>
    <property type="match status" value="1"/>
</dbReference>
<accession>A0ABQ9E6F7</accession>
<keyword evidence="7 10" id="KW-0862">Zinc</keyword>
<dbReference type="Proteomes" id="UP001217089">
    <property type="component" value="Unassembled WGS sequence"/>
</dbReference>
<comment type="function">
    <text evidence="1 10">Reversible hydration of carbon dioxide.</text>
</comment>
<keyword evidence="5" id="KW-0964">Secreted</keyword>
<evidence type="ECO:0000256" key="4">
    <source>
        <dbReference type="ARBA" id="ARBA00012925"/>
    </source>
</evidence>
<evidence type="ECO:0000313" key="12">
    <source>
        <dbReference type="EMBL" id="KAJ8299127.1"/>
    </source>
</evidence>
<organism evidence="12 13">
    <name type="scientific">Tegillarca granosa</name>
    <name type="common">Malaysian cockle</name>
    <name type="synonym">Anadara granosa</name>
    <dbReference type="NCBI Taxonomy" id="220873"/>
    <lineage>
        <taxon>Eukaryota</taxon>
        <taxon>Metazoa</taxon>
        <taxon>Spiralia</taxon>
        <taxon>Lophotrochozoa</taxon>
        <taxon>Mollusca</taxon>
        <taxon>Bivalvia</taxon>
        <taxon>Autobranchia</taxon>
        <taxon>Pteriomorphia</taxon>
        <taxon>Arcoida</taxon>
        <taxon>Arcoidea</taxon>
        <taxon>Arcidae</taxon>
        <taxon>Tegillarca</taxon>
    </lineage>
</organism>
<evidence type="ECO:0000256" key="5">
    <source>
        <dbReference type="ARBA" id="ARBA00022525"/>
    </source>
</evidence>
<dbReference type="InterPro" id="IPR001148">
    <property type="entry name" value="CA_dom"/>
</dbReference>
<proteinExistence type="inferred from homology"/>
<dbReference type="InterPro" id="IPR023561">
    <property type="entry name" value="Carbonic_anhydrase_a-class"/>
</dbReference>
<dbReference type="SMART" id="SM01057">
    <property type="entry name" value="Carb_anhydrase"/>
    <property type="match status" value="2"/>
</dbReference>
<name>A0ABQ9E6F7_TEGGR</name>
<keyword evidence="6 10" id="KW-0479">Metal-binding</keyword>
<dbReference type="EC" id="4.2.1.1" evidence="4 10"/>
<gene>
    <name evidence="12" type="ORF">KUTeg_023187</name>
</gene>
<evidence type="ECO:0000256" key="3">
    <source>
        <dbReference type="ARBA" id="ARBA00010718"/>
    </source>
</evidence>
<sequence>MATAALPPKSWRSAYPLTSPRPSNWATLDAAYSACSLTSQSPVDITGASTDTSLGAFTFTGFDSTSGTHTVENTGHSLKVTVDSSLTLTVTGGSLPATYRVNQFHFHWGSVNTQGSEHTLNGNKYPMEVHIVTYNSDNYANIGAAQAQSQGLAVLGLFFEVCKHNCWILKVDSSDNANYAPLLSTFSSVTNSGQTTTLTSFDLNKLFPTGFTGSSPYYRYSGSLTTPACYQSVIWTVFTSTVKISSSQLATFRTLYSDAGPSNWATLDAAYSACSLTSQSPVDITSASTDTSLGAFTFTGFDSTSGTHTVENTGHSLKVTVDSSLTLTVTGGSLPATYRVSQFHFHWGSVNTQGSEHTLNGNKYPMEVDSSDNANYAQLLSTFSSVTNLGQNTTLTSIDLNKLFPTGFTGSSPYYRYSGSLTTPNCYQSVIWTVFSSTVKISSSQLATFRTLYSDAVKVTIDTAYRLTVTGGSLPGQTTSLTSFDLIRLLPTEFTENSPYYRYFGSLTTPPCNESLAMFRILFSDAGFTRLQDNFRPIQSLNSRTIKYSGSPINQSANFLIIMMFILTSLNKISDVNSFQISQGSLDIGYLEYKTKPNFSKIVEGYVQTQFLVLFVKRINKYFRNLFQIT</sequence>
<evidence type="ECO:0000256" key="6">
    <source>
        <dbReference type="ARBA" id="ARBA00022723"/>
    </source>
</evidence>
<evidence type="ECO:0000256" key="8">
    <source>
        <dbReference type="ARBA" id="ARBA00023239"/>
    </source>
</evidence>
<dbReference type="Gene3D" id="3.10.200.10">
    <property type="entry name" value="Alpha carbonic anhydrase"/>
    <property type="match status" value="4"/>
</dbReference>
<dbReference type="EMBL" id="JARBDR010000921">
    <property type="protein sequence ID" value="KAJ8299127.1"/>
    <property type="molecule type" value="Genomic_DNA"/>
</dbReference>
<dbReference type="Pfam" id="PF00194">
    <property type="entry name" value="Carb_anhydrase"/>
    <property type="match status" value="4"/>
</dbReference>
<comment type="catalytic activity">
    <reaction evidence="9 10">
        <text>hydrogencarbonate + H(+) = CO2 + H2O</text>
        <dbReference type="Rhea" id="RHEA:10748"/>
        <dbReference type="ChEBI" id="CHEBI:15377"/>
        <dbReference type="ChEBI" id="CHEBI:15378"/>
        <dbReference type="ChEBI" id="CHEBI:16526"/>
        <dbReference type="ChEBI" id="CHEBI:17544"/>
        <dbReference type="EC" id="4.2.1.1"/>
    </reaction>
</comment>
<evidence type="ECO:0000256" key="1">
    <source>
        <dbReference type="ARBA" id="ARBA00002904"/>
    </source>
</evidence>
<dbReference type="PANTHER" id="PTHR18952:SF265">
    <property type="entry name" value="CARBONIC ANHYDRASE"/>
    <property type="match status" value="1"/>
</dbReference>
<dbReference type="InterPro" id="IPR036398">
    <property type="entry name" value="CA_dom_sf"/>
</dbReference>
<dbReference type="SUPFAM" id="SSF51069">
    <property type="entry name" value="Carbonic anhydrase"/>
    <property type="match status" value="3"/>
</dbReference>
<comment type="caution">
    <text evidence="12">The sequence shown here is derived from an EMBL/GenBank/DDBJ whole genome shotgun (WGS) entry which is preliminary data.</text>
</comment>
<keyword evidence="8 10" id="KW-0456">Lyase</keyword>
<dbReference type="PROSITE" id="PS51144">
    <property type="entry name" value="ALPHA_CA_2"/>
    <property type="match status" value="2"/>
</dbReference>
<comment type="similarity">
    <text evidence="3 10">Belongs to the alpha-carbonic anhydrase family.</text>
</comment>
<evidence type="ECO:0000256" key="10">
    <source>
        <dbReference type="RuleBase" id="RU367011"/>
    </source>
</evidence>
<comment type="subcellular location">
    <subcellularLocation>
        <location evidence="2">Secreted</location>
    </subcellularLocation>
</comment>
<dbReference type="PANTHER" id="PTHR18952">
    <property type="entry name" value="CARBONIC ANHYDRASE"/>
    <property type="match status" value="1"/>
</dbReference>
<protein>
    <recommendedName>
        <fullName evidence="4 10">Carbonic anhydrase</fullName>
        <ecNumber evidence="4 10">4.2.1.1</ecNumber>
    </recommendedName>
</protein>
<evidence type="ECO:0000313" key="13">
    <source>
        <dbReference type="Proteomes" id="UP001217089"/>
    </source>
</evidence>
<evidence type="ECO:0000256" key="2">
    <source>
        <dbReference type="ARBA" id="ARBA00004613"/>
    </source>
</evidence>
<dbReference type="InterPro" id="IPR018338">
    <property type="entry name" value="Carbonic_anhydrase_a-class_CS"/>
</dbReference>
<reference evidence="12 13" key="1">
    <citation type="submission" date="2022-12" db="EMBL/GenBank/DDBJ databases">
        <title>Chromosome-level genome of Tegillarca granosa.</title>
        <authorList>
            <person name="Kim J."/>
        </authorList>
    </citation>
    <scope>NUCLEOTIDE SEQUENCE [LARGE SCALE GENOMIC DNA]</scope>
    <source>
        <strain evidence="12">Teg-2019</strain>
        <tissue evidence="12">Adductor muscle</tissue>
    </source>
</reference>
<evidence type="ECO:0000256" key="9">
    <source>
        <dbReference type="ARBA" id="ARBA00048348"/>
    </source>
</evidence>
<evidence type="ECO:0000256" key="7">
    <source>
        <dbReference type="ARBA" id="ARBA00022833"/>
    </source>
</evidence>
<feature type="domain" description="Alpha-carbonic anhydrase" evidence="11">
    <location>
        <begin position="9"/>
        <end position="293"/>
    </location>
</feature>
<comment type="cofactor">
    <cofactor evidence="10">
        <name>Zn(2+)</name>
        <dbReference type="ChEBI" id="CHEBI:29105"/>
    </cofactor>
</comment>